<comment type="caution">
    <text evidence="2">The sequence shown here is derived from an EMBL/GenBank/DDBJ whole genome shotgun (WGS) entry which is preliminary data.</text>
</comment>
<sequence length="47" mass="5112">MRNNVPHRPQAPAQGVRLAQPTRPDPPPTGVARPRHASVRARRAGGR</sequence>
<feature type="region of interest" description="Disordered" evidence="1">
    <location>
        <begin position="1"/>
        <end position="47"/>
    </location>
</feature>
<dbReference type="EMBL" id="JACHWU010000009">
    <property type="protein sequence ID" value="MBB3053341.1"/>
    <property type="molecule type" value="Genomic_DNA"/>
</dbReference>
<evidence type="ECO:0000313" key="3">
    <source>
        <dbReference type="Proteomes" id="UP000550714"/>
    </source>
</evidence>
<name>A0A839S5G7_9PSEU</name>
<evidence type="ECO:0000313" key="2">
    <source>
        <dbReference type="EMBL" id="MBB3053341.1"/>
    </source>
</evidence>
<organism evidence="2 3">
    <name type="scientific">Prauserella isguenensis</name>
    <dbReference type="NCBI Taxonomy" id="1470180"/>
    <lineage>
        <taxon>Bacteria</taxon>
        <taxon>Bacillati</taxon>
        <taxon>Actinomycetota</taxon>
        <taxon>Actinomycetes</taxon>
        <taxon>Pseudonocardiales</taxon>
        <taxon>Pseudonocardiaceae</taxon>
        <taxon>Prauserella</taxon>
    </lineage>
</organism>
<evidence type="ECO:0000256" key="1">
    <source>
        <dbReference type="SAM" id="MobiDB-lite"/>
    </source>
</evidence>
<dbReference type="Proteomes" id="UP000550714">
    <property type="component" value="Unassembled WGS sequence"/>
</dbReference>
<dbReference type="AlphaFoldDB" id="A0A839S5G7"/>
<reference evidence="2 3" key="1">
    <citation type="submission" date="2020-08" db="EMBL/GenBank/DDBJ databases">
        <title>Genomic Encyclopedia of Type Strains, Phase III (KMG-III): the genomes of soil and plant-associated and newly described type strains.</title>
        <authorList>
            <person name="Whitman W."/>
        </authorList>
    </citation>
    <scope>NUCLEOTIDE SEQUENCE [LARGE SCALE GENOMIC DNA]</scope>
    <source>
        <strain evidence="2 3">CECT 8577</strain>
    </source>
</reference>
<accession>A0A839S5G7</accession>
<feature type="compositionally biased region" description="Basic residues" evidence="1">
    <location>
        <begin position="33"/>
        <end position="47"/>
    </location>
</feature>
<protein>
    <submittedName>
        <fullName evidence="2">Uncharacterized protein</fullName>
    </submittedName>
</protein>
<proteinExistence type="predicted"/>
<keyword evidence="3" id="KW-1185">Reference proteome</keyword>
<gene>
    <name evidence="2" type="ORF">FHS23_004390</name>
</gene>